<name>A0A5J4PN75_9ZZZZ</name>
<evidence type="ECO:0000313" key="1">
    <source>
        <dbReference type="EMBL" id="KAA6310875.1"/>
    </source>
</evidence>
<gene>
    <name evidence="1" type="ORF">EZS27_037899</name>
</gene>
<protein>
    <submittedName>
        <fullName evidence="1">Uncharacterized protein</fullName>
    </submittedName>
</protein>
<reference evidence="1" key="1">
    <citation type="submission" date="2019-03" db="EMBL/GenBank/DDBJ databases">
        <title>Single cell metagenomics reveals metabolic interactions within the superorganism composed of flagellate Streblomastix strix and complex community of Bacteroidetes bacteria on its surface.</title>
        <authorList>
            <person name="Treitli S.C."/>
            <person name="Kolisko M."/>
            <person name="Husnik F."/>
            <person name="Keeling P."/>
            <person name="Hampl V."/>
        </authorList>
    </citation>
    <scope>NUCLEOTIDE SEQUENCE</scope>
    <source>
        <strain evidence="1">STM</strain>
    </source>
</reference>
<dbReference type="AlphaFoldDB" id="A0A5J4PN75"/>
<comment type="caution">
    <text evidence="1">The sequence shown here is derived from an EMBL/GenBank/DDBJ whole genome shotgun (WGS) entry which is preliminary data.</text>
</comment>
<sequence length="28" mass="3309">MQKYSTNLTESQYDAIIAIIGDKRKRKH</sequence>
<dbReference type="EMBL" id="SNRY01007211">
    <property type="protein sequence ID" value="KAA6310875.1"/>
    <property type="molecule type" value="Genomic_DNA"/>
</dbReference>
<proteinExistence type="predicted"/>
<organism evidence="1">
    <name type="scientific">termite gut metagenome</name>
    <dbReference type="NCBI Taxonomy" id="433724"/>
    <lineage>
        <taxon>unclassified sequences</taxon>
        <taxon>metagenomes</taxon>
        <taxon>organismal metagenomes</taxon>
    </lineage>
</organism>
<accession>A0A5J4PN75</accession>
<feature type="non-terminal residue" evidence="1">
    <location>
        <position position="28"/>
    </location>
</feature>